<protein>
    <submittedName>
        <fullName evidence="1">Uncharacterized protein</fullName>
    </submittedName>
</protein>
<accession>A0A382CWF7</accession>
<name>A0A382CWF7_9ZZZZ</name>
<evidence type="ECO:0000313" key="1">
    <source>
        <dbReference type="EMBL" id="SVB29657.1"/>
    </source>
</evidence>
<feature type="non-terminal residue" evidence="1">
    <location>
        <position position="118"/>
    </location>
</feature>
<dbReference type="PANTHER" id="PTHR30469">
    <property type="entry name" value="MULTIDRUG RESISTANCE PROTEIN MDTA"/>
    <property type="match status" value="1"/>
</dbReference>
<proteinExistence type="predicted"/>
<sequence length="118" mass="12974">MVVGFYLLPNSSNSNEKQPKVGFKTVKSVRGDLIVKISAKGIVEPNFQIEVKSKASGKVLTFPFKEGDYIKKGQALLQLNKNDETRNVAKAQADLMSGEAGLKKAETALLLQKTRYET</sequence>
<dbReference type="GO" id="GO:1990281">
    <property type="term" value="C:efflux pump complex"/>
    <property type="evidence" value="ECO:0007669"/>
    <property type="project" value="TreeGrafter"/>
</dbReference>
<dbReference type="AlphaFoldDB" id="A0A382CWF7"/>
<dbReference type="EMBL" id="UINC01036142">
    <property type="protein sequence ID" value="SVB29657.1"/>
    <property type="molecule type" value="Genomic_DNA"/>
</dbReference>
<organism evidence="1">
    <name type="scientific">marine metagenome</name>
    <dbReference type="NCBI Taxonomy" id="408172"/>
    <lineage>
        <taxon>unclassified sequences</taxon>
        <taxon>metagenomes</taxon>
        <taxon>ecological metagenomes</taxon>
    </lineage>
</organism>
<dbReference type="Gene3D" id="1.10.287.470">
    <property type="entry name" value="Helix hairpin bin"/>
    <property type="match status" value="1"/>
</dbReference>
<gene>
    <name evidence="1" type="ORF">METZ01_LOCUS182511</name>
</gene>
<reference evidence="1" key="1">
    <citation type="submission" date="2018-05" db="EMBL/GenBank/DDBJ databases">
        <authorList>
            <person name="Lanie J.A."/>
            <person name="Ng W.-L."/>
            <person name="Kazmierczak K.M."/>
            <person name="Andrzejewski T.M."/>
            <person name="Davidsen T.M."/>
            <person name="Wayne K.J."/>
            <person name="Tettelin H."/>
            <person name="Glass J.I."/>
            <person name="Rusch D."/>
            <person name="Podicherti R."/>
            <person name="Tsui H.-C.T."/>
            <person name="Winkler M.E."/>
        </authorList>
    </citation>
    <scope>NUCLEOTIDE SEQUENCE</scope>
</reference>
<dbReference type="GO" id="GO:0015562">
    <property type="term" value="F:efflux transmembrane transporter activity"/>
    <property type="evidence" value="ECO:0007669"/>
    <property type="project" value="TreeGrafter"/>
</dbReference>
<dbReference type="SUPFAM" id="SSF111369">
    <property type="entry name" value="HlyD-like secretion proteins"/>
    <property type="match status" value="1"/>
</dbReference>
<dbReference type="Gene3D" id="2.40.50.100">
    <property type="match status" value="1"/>
</dbReference>